<dbReference type="Proteomes" id="UP001230220">
    <property type="component" value="Unassembled WGS sequence"/>
</dbReference>
<dbReference type="Pfam" id="PF00465">
    <property type="entry name" value="Fe-ADH"/>
    <property type="match status" value="1"/>
</dbReference>
<comment type="similarity">
    <text evidence="1">Belongs to the iron-containing alcohol dehydrogenase family.</text>
</comment>
<evidence type="ECO:0000256" key="1">
    <source>
        <dbReference type="ARBA" id="ARBA00007358"/>
    </source>
</evidence>
<dbReference type="Gene3D" id="3.40.50.1970">
    <property type="match status" value="1"/>
</dbReference>
<sequence>MFDYYQPTRIHFGENRLNELGDIVKRYGSKVLLVTTSDGVLKPLYDQVTKLLTDNGIEVLRFDKVKPNPDVSIVEEGVALINKQPVDVVLAVGGGSSIDCAKAIAFTNGIEKINWDEIFEKYGSPYENYPSYTGKELPIISVPTTSGTGSQVTQASVLSRGNEKITFFHPLLFSKECILDSKLTETLPAHIRSATGFDAFTHAFESFINPKASPYSQMDSLMAMRLVIENLENALKYKDVQAYGANMMLADTLAGRALANGGAAVPHPLSEIIGGILHIPHGEALAIVFPQFIKAYEAKYEKEFKQINELFVPHYGKATLSENMKLFMKAINLEKRLSDYEMSDEQYQEIIHSPILNYLPFGSAEELRAVLEASY</sequence>
<evidence type="ECO:0000313" key="5">
    <source>
        <dbReference type="EMBL" id="MDQ0360490.1"/>
    </source>
</evidence>
<keyword evidence="2" id="KW-0560">Oxidoreductase</keyword>
<dbReference type="PANTHER" id="PTHR11496:SF102">
    <property type="entry name" value="ALCOHOL DEHYDROGENASE 4"/>
    <property type="match status" value="1"/>
</dbReference>
<feature type="domain" description="Alcohol dehydrogenase iron-type/glycerol dehydrogenase GldA" evidence="3">
    <location>
        <begin position="7"/>
        <end position="180"/>
    </location>
</feature>
<dbReference type="InterPro" id="IPR039697">
    <property type="entry name" value="Alcohol_dehydrogenase_Fe"/>
</dbReference>
<dbReference type="InterPro" id="IPR001670">
    <property type="entry name" value="ADH_Fe/GldA"/>
</dbReference>
<proteinExistence type="inferred from homology"/>
<keyword evidence="6" id="KW-1185">Reference proteome</keyword>
<gene>
    <name evidence="5" type="ORF">J2S15_001235</name>
</gene>
<evidence type="ECO:0000259" key="4">
    <source>
        <dbReference type="Pfam" id="PF25137"/>
    </source>
</evidence>
<protein>
    <submittedName>
        <fullName evidence="5">Alcohol dehydrogenase class IV</fullName>
    </submittedName>
</protein>
<evidence type="ECO:0000259" key="3">
    <source>
        <dbReference type="Pfam" id="PF00465"/>
    </source>
</evidence>
<feature type="domain" description="Fe-containing alcohol dehydrogenase-like C-terminal" evidence="4">
    <location>
        <begin position="194"/>
        <end position="353"/>
    </location>
</feature>
<evidence type="ECO:0000256" key="2">
    <source>
        <dbReference type="ARBA" id="ARBA00023002"/>
    </source>
</evidence>
<dbReference type="PANTHER" id="PTHR11496">
    <property type="entry name" value="ALCOHOL DEHYDROGENASE"/>
    <property type="match status" value="1"/>
</dbReference>
<accession>A0ABU0E0U8</accession>
<dbReference type="SUPFAM" id="SSF56796">
    <property type="entry name" value="Dehydroquinate synthase-like"/>
    <property type="match status" value="1"/>
</dbReference>
<dbReference type="InterPro" id="IPR056798">
    <property type="entry name" value="ADH_Fe_C"/>
</dbReference>
<comment type="caution">
    <text evidence="5">The sequence shown here is derived from an EMBL/GenBank/DDBJ whole genome shotgun (WGS) entry which is preliminary data.</text>
</comment>
<reference evidence="5 6" key="1">
    <citation type="submission" date="2023-07" db="EMBL/GenBank/DDBJ databases">
        <title>Genomic Encyclopedia of Type Strains, Phase IV (KMG-IV): sequencing the most valuable type-strain genomes for metagenomic binning, comparative biology and taxonomic classification.</title>
        <authorList>
            <person name="Goeker M."/>
        </authorList>
    </citation>
    <scope>NUCLEOTIDE SEQUENCE [LARGE SCALE GENOMIC DNA]</scope>
    <source>
        <strain evidence="5 6">DSM 16784</strain>
    </source>
</reference>
<evidence type="ECO:0000313" key="6">
    <source>
        <dbReference type="Proteomes" id="UP001230220"/>
    </source>
</evidence>
<dbReference type="Pfam" id="PF25137">
    <property type="entry name" value="ADH_Fe_C"/>
    <property type="match status" value="1"/>
</dbReference>
<dbReference type="EMBL" id="JAUSUR010000002">
    <property type="protein sequence ID" value="MDQ0360490.1"/>
    <property type="molecule type" value="Genomic_DNA"/>
</dbReference>
<dbReference type="Gene3D" id="1.20.1090.10">
    <property type="entry name" value="Dehydroquinate synthase-like - alpha domain"/>
    <property type="match status" value="1"/>
</dbReference>
<organism evidence="5 6">
    <name type="scientific">Breznakia pachnodae</name>
    <dbReference type="NCBI Taxonomy" id="265178"/>
    <lineage>
        <taxon>Bacteria</taxon>
        <taxon>Bacillati</taxon>
        <taxon>Bacillota</taxon>
        <taxon>Erysipelotrichia</taxon>
        <taxon>Erysipelotrichales</taxon>
        <taxon>Erysipelotrichaceae</taxon>
        <taxon>Breznakia</taxon>
    </lineage>
</organism>
<name>A0ABU0E0U8_9FIRM</name>
<dbReference type="RefSeq" id="WP_307406432.1">
    <property type="nucleotide sequence ID" value="NZ_JAUSUR010000002.1"/>
</dbReference>
<dbReference type="CDD" id="cd08185">
    <property type="entry name" value="Fe-ADH-like"/>
    <property type="match status" value="1"/>
</dbReference>